<evidence type="ECO:0000313" key="2">
    <source>
        <dbReference type="EMBL" id="EKB50817.1"/>
    </source>
</evidence>
<accession>K1LF67</accession>
<dbReference type="InterPro" id="IPR021255">
    <property type="entry name" value="DUF2807"/>
</dbReference>
<evidence type="ECO:0000313" key="3">
    <source>
        <dbReference type="Proteomes" id="UP000004478"/>
    </source>
</evidence>
<dbReference type="RefSeq" id="WP_009183611.1">
    <property type="nucleotide sequence ID" value="NZ_AMGM01000005.1"/>
</dbReference>
<sequence>MKKYPILLMVAFLGGFLFSCEVKDSRSSGEQVEEEKTLQPFSRIKVSGIINLNLSQGDSEWMRVEGDSKWVEQLKVEQRGDLLSISLKEGQKSWGKNEKMEVFLQLKELKELAFEGAGQIKTSSMLDLDELFISGKGVGNIVLELEAETVEAELNFVGNMELKGFAREFRLENEGVGNIDASKLISQRVELASSGIGKIAVHAEEELLMNVSGIGSVSYTGNPKQVTENVSGLGKVNRN</sequence>
<dbReference type="Pfam" id="PF10988">
    <property type="entry name" value="DUF2807"/>
    <property type="match status" value="1"/>
</dbReference>
<dbReference type="Gene3D" id="2.160.20.120">
    <property type="match status" value="1"/>
</dbReference>
<dbReference type="Proteomes" id="UP000004478">
    <property type="component" value="Unassembled WGS sequence"/>
</dbReference>
<dbReference type="PROSITE" id="PS51257">
    <property type="entry name" value="PROKAR_LIPOPROTEIN"/>
    <property type="match status" value="1"/>
</dbReference>
<protein>
    <recommendedName>
        <fullName evidence="1">Putative auto-transporter adhesin head GIN domain-containing protein</fullName>
    </recommendedName>
</protein>
<proteinExistence type="predicted"/>
<gene>
    <name evidence="2" type="ORF">B879_00562</name>
</gene>
<dbReference type="OrthoDB" id="947409at2"/>
<name>K1LF67_CECL9</name>
<dbReference type="EMBL" id="AMGM01000005">
    <property type="protein sequence ID" value="EKB50817.1"/>
    <property type="molecule type" value="Genomic_DNA"/>
</dbReference>
<dbReference type="PANTHER" id="PTHR39200">
    <property type="entry name" value="HYPOTHETICAL EXPORTED PROTEIN"/>
    <property type="match status" value="1"/>
</dbReference>
<dbReference type="AlphaFoldDB" id="K1LF67"/>
<reference evidence="2 3" key="1">
    <citation type="journal article" date="2012" name="J. Bacteriol.">
        <title>Draft Genome Sequence of Cecembia lonarensis Strain LW9T, Isolated from Lonar Lake, a Haloalkaline Lake in India.</title>
        <authorList>
            <person name="Shivaji S."/>
            <person name="Ara S."/>
            <person name="Singh A."/>
            <person name="Pinnaka A.K."/>
        </authorList>
    </citation>
    <scope>NUCLEOTIDE SEQUENCE [LARGE SCALE GENOMIC DNA]</scope>
    <source>
        <strain evidence="2 3">LW9</strain>
    </source>
</reference>
<comment type="caution">
    <text evidence="2">The sequence shown here is derived from an EMBL/GenBank/DDBJ whole genome shotgun (WGS) entry which is preliminary data.</text>
</comment>
<evidence type="ECO:0000259" key="1">
    <source>
        <dbReference type="Pfam" id="PF10988"/>
    </source>
</evidence>
<feature type="domain" description="Putative auto-transporter adhesin head GIN" evidence="1">
    <location>
        <begin position="40"/>
        <end position="223"/>
    </location>
</feature>
<dbReference type="PANTHER" id="PTHR39200:SF1">
    <property type="entry name" value="AUTO-TRANSPORTER ADHESIN HEAD GIN DOMAIN-CONTAINING PROTEIN-RELATED"/>
    <property type="match status" value="1"/>
</dbReference>
<keyword evidence="3" id="KW-1185">Reference proteome</keyword>
<organism evidence="2 3">
    <name type="scientific">Cecembia lonarensis (strain CCUG 58316 / KCTC 22772 / LW9)</name>
    <dbReference type="NCBI Taxonomy" id="1225176"/>
    <lineage>
        <taxon>Bacteria</taxon>
        <taxon>Pseudomonadati</taxon>
        <taxon>Bacteroidota</taxon>
        <taxon>Cytophagia</taxon>
        <taxon>Cytophagales</taxon>
        <taxon>Cyclobacteriaceae</taxon>
        <taxon>Cecembia</taxon>
    </lineage>
</organism>